<sequence>MASFSGNIFGTEHMNDEEEMKKCSVYLQECLSKEELEQLRAEYKHSQPNVPWWKYVFSNVNVSYRK</sequence>
<dbReference type="HOGENOM" id="CLU_2823442_0_0_9"/>
<protein>
    <submittedName>
        <fullName evidence="1">Uncharacterized protein</fullName>
    </submittedName>
</protein>
<dbReference type="RefSeq" id="WP_007037518.1">
    <property type="nucleotide sequence ID" value="NZ_DS480692.1"/>
</dbReference>
<dbReference type="AlphaFoldDB" id="A8RWP4"/>
<gene>
    <name evidence="1" type="ORF">CLOBOL_04652</name>
</gene>
<dbReference type="PaxDb" id="411902-CLOBOL_04652"/>
<comment type="caution">
    <text evidence="1">The sequence shown here is derived from an EMBL/GenBank/DDBJ whole genome shotgun (WGS) entry which is preliminary data.</text>
</comment>
<accession>A8RWP4</accession>
<organism evidence="1 2">
    <name type="scientific">Enterocloster bolteae (strain ATCC BAA-613 / DSM 15670 / CCUG 46953 / JCM 12243 / WAL 16351)</name>
    <name type="common">Clostridium bolteae</name>
    <dbReference type="NCBI Taxonomy" id="411902"/>
    <lineage>
        <taxon>Bacteria</taxon>
        <taxon>Bacillati</taxon>
        <taxon>Bacillota</taxon>
        <taxon>Clostridia</taxon>
        <taxon>Lachnospirales</taxon>
        <taxon>Lachnospiraceae</taxon>
        <taxon>Enterocloster</taxon>
    </lineage>
</organism>
<dbReference type="EMBL" id="ABCC02000037">
    <property type="protein sequence ID" value="EDP14960.1"/>
    <property type="molecule type" value="Genomic_DNA"/>
</dbReference>
<dbReference type="Proteomes" id="UP000005396">
    <property type="component" value="Unassembled WGS sequence"/>
</dbReference>
<evidence type="ECO:0000313" key="1">
    <source>
        <dbReference type="EMBL" id="EDP14960.1"/>
    </source>
</evidence>
<reference evidence="1 2" key="2">
    <citation type="submission" date="2007-09" db="EMBL/GenBank/DDBJ databases">
        <title>Draft genome sequence of Clostridium bolteae (ATCC BAA-613).</title>
        <authorList>
            <person name="Sudarsanam P."/>
            <person name="Ley R."/>
            <person name="Guruge J."/>
            <person name="Turnbaugh P.J."/>
            <person name="Mahowald M."/>
            <person name="Liep D."/>
            <person name="Gordon J."/>
        </authorList>
    </citation>
    <scope>NUCLEOTIDE SEQUENCE [LARGE SCALE GENOMIC DNA]</scope>
    <source>
        <strain evidence="2">ATCC BAA-613 / DSM 15670 / CCUG 46953 / JCM 12243 / WAL 16351</strain>
    </source>
</reference>
<name>A8RWP4_ENTBW</name>
<reference evidence="1 2" key="1">
    <citation type="submission" date="2007-08" db="EMBL/GenBank/DDBJ databases">
        <authorList>
            <person name="Fulton L."/>
            <person name="Clifton S."/>
            <person name="Fulton B."/>
            <person name="Xu J."/>
            <person name="Minx P."/>
            <person name="Pepin K.H."/>
            <person name="Johnson M."/>
            <person name="Thiruvilangam P."/>
            <person name="Bhonagiri V."/>
            <person name="Nash W.E."/>
            <person name="Mardis E.R."/>
            <person name="Wilson R.K."/>
        </authorList>
    </citation>
    <scope>NUCLEOTIDE SEQUENCE [LARGE SCALE GENOMIC DNA]</scope>
    <source>
        <strain evidence="2">ATCC BAA-613 / DSM 15670 / CCUG 46953 / JCM 12243 / WAL 16351</strain>
    </source>
</reference>
<proteinExistence type="predicted"/>
<evidence type="ECO:0000313" key="2">
    <source>
        <dbReference type="Proteomes" id="UP000005396"/>
    </source>
</evidence>